<name>A0A6N7EJ87_9MICO</name>
<dbReference type="AlphaFoldDB" id="A0A6N7EJ87"/>
<keyword evidence="2" id="KW-1185">Reference proteome</keyword>
<proteinExistence type="predicted"/>
<accession>A0A6N7EJ87</accession>
<dbReference type="EMBL" id="WHPC01000026">
    <property type="protein sequence ID" value="MPV37098.1"/>
    <property type="molecule type" value="Genomic_DNA"/>
</dbReference>
<gene>
    <name evidence="1" type="ORF">GB881_08545</name>
</gene>
<organism evidence="1 2">
    <name type="scientific">Georgenia subflava</name>
    <dbReference type="NCBI Taxonomy" id="1622177"/>
    <lineage>
        <taxon>Bacteria</taxon>
        <taxon>Bacillati</taxon>
        <taxon>Actinomycetota</taxon>
        <taxon>Actinomycetes</taxon>
        <taxon>Micrococcales</taxon>
        <taxon>Bogoriellaceae</taxon>
        <taxon>Georgenia</taxon>
    </lineage>
</organism>
<sequence length="87" mass="9438">MHTQNASTTSRERHALDELADAVERFRASLPQSEEAVRARDHAILLALERGAAPAAVRALAAMSDVALELAVARATYFRIAPLPFGR</sequence>
<dbReference type="RefSeq" id="WP_152193980.1">
    <property type="nucleotide sequence ID" value="NZ_VUKD01000001.1"/>
</dbReference>
<protein>
    <submittedName>
        <fullName evidence="1">Uncharacterized protein</fullName>
    </submittedName>
</protein>
<evidence type="ECO:0000313" key="2">
    <source>
        <dbReference type="Proteomes" id="UP000437709"/>
    </source>
</evidence>
<evidence type="ECO:0000313" key="1">
    <source>
        <dbReference type="EMBL" id="MPV37098.1"/>
    </source>
</evidence>
<comment type="caution">
    <text evidence="1">The sequence shown here is derived from an EMBL/GenBank/DDBJ whole genome shotgun (WGS) entry which is preliminary data.</text>
</comment>
<reference evidence="1 2" key="1">
    <citation type="submission" date="2019-10" db="EMBL/GenBank/DDBJ databases">
        <title>Georgenia wutianyii sp. nov. and Georgenia yuyongxinii sp. nov. isolated from plateau pika (Ochotona curzoniae) in the Qinghai-Tibet plateau of China.</title>
        <authorList>
            <person name="Tian Z."/>
        </authorList>
    </citation>
    <scope>NUCLEOTIDE SEQUENCE [LARGE SCALE GENOMIC DNA]</scope>
    <source>
        <strain evidence="1 2">JCM 19765</strain>
    </source>
</reference>
<dbReference type="Proteomes" id="UP000437709">
    <property type="component" value="Unassembled WGS sequence"/>
</dbReference>